<gene>
    <name evidence="1" type="ORF">H9L13_11385</name>
</gene>
<dbReference type="KEGG" id="slut:H9L13_11385"/>
<evidence type="ECO:0000313" key="1">
    <source>
        <dbReference type="EMBL" id="QNN67204.1"/>
    </source>
</evidence>
<reference evidence="1 2" key="1">
    <citation type="submission" date="2020-08" db="EMBL/GenBank/DDBJ databases">
        <title>Genome sequence of Sphingomonas lutea KCTC 23642T.</title>
        <authorList>
            <person name="Hyun D.-W."/>
            <person name="Bae J.-W."/>
        </authorList>
    </citation>
    <scope>NUCLEOTIDE SEQUENCE [LARGE SCALE GENOMIC DNA]</scope>
    <source>
        <strain evidence="1 2">KCTC 23642</strain>
    </source>
</reference>
<accession>A0A7G9SH79</accession>
<dbReference type="RefSeq" id="WP_187537796.1">
    <property type="nucleotide sequence ID" value="NZ_BAABJT010000001.1"/>
</dbReference>
<proteinExistence type="predicted"/>
<dbReference type="EMBL" id="CP060718">
    <property type="protein sequence ID" value="QNN67204.1"/>
    <property type="molecule type" value="Genomic_DNA"/>
</dbReference>
<organism evidence="1 2">
    <name type="scientific">Sphingomonas lutea</name>
    <dbReference type="NCBI Taxonomy" id="1045317"/>
    <lineage>
        <taxon>Bacteria</taxon>
        <taxon>Pseudomonadati</taxon>
        <taxon>Pseudomonadota</taxon>
        <taxon>Alphaproteobacteria</taxon>
        <taxon>Sphingomonadales</taxon>
        <taxon>Sphingomonadaceae</taxon>
        <taxon>Sphingomonas</taxon>
    </lineage>
</organism>
<dbReference type="AlphaFoldDB" id="A0A7G9SH79"/>
<dbReference type="Proteomes" id="UP000515971">
    <property type="component" value="Chromosome"/>
</dbReference>
<name>A0A7G9SH79_9SPHN</name>
<evidence type="ECO:0000313" key="2">
    <source>
        <dbReference type="Proteomes" id="UP000515971"/>
    </source>
</evidence>
<sequence>MEQTYWLGRKRASLKSAADAASSEARLIHFDLAGRYSVKAATASLRAVDLVDSLPPPIFAIMPRAAATESDDA</sequence>
<protein>
    <submittedName>
        <fullName evidence="1">Uncharacterized protein</fullName>
    </submittedName>
</protein>
<keyword evidence="2" id="KW-1185">Reference proteome</keyword>